<evidence type="ECO:0000313" key="2">
    <source>
        <dbReference type="Proteomes" id="UP000309997"/>
    </source>
</evidence>
<protein>
    <submittedName>
        <fullName evidence="1">Uncharacterized protein</fullName>
    </submittedName>
</protein>
<reference evidence="1 2" key="1">
    <citation type="journal article" date="2024" name="Plant Biotechnol. J.">
        <title>Genome and CRISPR/Cas9 system of a widespread forest tree (Populus alba) in the world.</title>
        <authorList>
            <person name="Liu Y.J."/>
            <person name="Jiang P.F."/>
            <person name="Han X.M."/>
            <person name="Li X.Y."/>
            <person name="Wang H.M."/>
            <person name="Wang Y.J."/>
            <person name="Wang X.X."/>
            <person name="Zeng Q.Y."/>
        </authorList>
    </citation>
    <scope>NUCLEOTIDE SEQUENCE [LARGE SCALE GENOMIC DNA]</scope>
    <source>
        <strain evidence="2">cv. PAL-ZL1</strain>
    </source>
</reference>
<dbReference type="Proteomes" id="UP000309997">
    <property type="component" value="Unassembled WGS sequence"/>
</dbReference>
<proteinExistence type="predicted"/>
<name>A0ACC4B9I1_POPAL</name>
<feature type="non-terminal residue" evidence="1">
    <location>
        <position position="175"/>
    </location>
</feature>
<keyword evidence="2" id="KW-1185">Reference proteome</keyword>
<organism evidence="1 2">
    <name type="scientific">Populus alba</name>
    <name type="common">White poplar</name>
    <dbReference type="NCBI Taxonomy" id="43335"/>
    <lineage>
        <taxon>Eukaryota</taxon>
        <taxon>Viridiplantae</taxon>
        <taxon>Streptophyta</taxon>
        <taxon>Embryophyta</taxon>
        <taxon>Tracheophyta</taxon>
        <taxon>Spermatophyta</taxon>
        <taxon>Magnoliopsida</taxon>
        <taxon>eudicotyledons</taxon>
        <taxon>Gunneridae</taxon>
        <taxon>Pentapetalae</taxon>
        <taxon>rosids</taxon>
        <taxon>fabids</taxon>
        <taxon>Malpighiales</taxon>
        <taxon>Salicaceae</taxon>
        <taxon>Saliceae</taxon>
        <taxon>Populus</taxon>
    </lineage>
</organism>
<dbReference type="EMBL" id="RCHU02000012">
    <property type="protein sequence ID" value="KAL3575026.1"/>
    <property type="molecule type" value="Genomic_DNA"/>
</dbReference>
<comment type="caution">
    <text evidence="1">The sequence shown here is derived from an EMBL/GenBank/DDBJ whole genome shotgun (WGS) entry which is preliminary data.</text>
</comment>
<sequence length="175" mass="20148">LQTRTERKSNPQYHQITMSNGLIVSSSPAALRLYWDVFLSFRGEDTRRSFTKHLYDSLNKEGIRVFLDDTGMIQGDEIAPTLMEAIQDSASSIIILSPRYANSHWCLEELARICELRRLILPVFYQVDPSNVRRQKGPFEQDFESHSKRFGDDRVVKWRAAMNKVGGISGFVFDT</sequence>
<evidence type="ECO:0000313" key="1">
    <source>
        <dbReference type="EMBL" id="KAL3575026.1"/>
    </source>
</evidence>
<feature type="non-terminal residue" evidence="1">
    <location>
        <position position="1"/>
    </location>
</feature>
<accession>A0ACC4B9I1</accession>
<gene>
    <name evidence="1" type="ORF">D5086_023127</name>
</gene>